<accession>N9C9E8</accession>
<dbReference type="Pfam" id="PF00440">
    <property type="entry name" value="TetR_N"/>
    <property type="match status" value="1"/>
</dbReference>
<dbReference type="SUPFAM" id="SSF48498">
    <property type="entry name" value="Tetracyclin repressor-like, C-terminal domain"/>
    <property type="match status" value="1"/>
</dbReference>
<keyword evidence="3" id="KW-0804">Transcription</keyword>
<keyword evidence="2 4" id="KW-0238">DNA-binding</keyword>
<dbReference type="InterPro" id="IPR001647">
    <property type="entry name" value="HTH_TetR"/>
</dbReference>
<dbReference type="eggNOG" id="COG1309">
    <property type="taxonomic scope" value="Bacteria"/>
</dbReference>
<keyword evidence="1" id="KW-0805">Transcription regulation</keyword>
<keyword evidence="7" id="KW-1185">Reference proteome</keyword>
<evidence type="ECO:0000259" key="5">
    <source>
        <dbReference type="PROSITE" id="PS50977"/>
    </source>
</evidence>
<protein>
    <recommendedName>
        <fullName evidence="5">HTH tetR-type domain-containing protein</fullName>
    </recommendedName>
</protein>
<evidence type="ECO:0000313" key="6">
    <source>
        <dbReference type="EMBL" id="ENV82131.1"/>
    </source>
</evidence>
<evidence type="ECO:0000256" key="4">
    <source>
        <dbReference type="PROSITE-ProRule" id="PRU00335"/>
    </source>
</evidence>
<evidence type="ECO:0000313" key="7">
    <source>
        <dbReference type="Proteomes" id="UP000018460"/>
    </source>
</evidence>
<dbReference type="PANTHER" id="PTHR47506:SF1">
    <property type="entry name" value="HTH-TYPE TRANSCRIPTIONAL REGULATOR YJDC"/>
    <property type="match status" value="1"/>
</dbReference>
<dbReference type="GO" id="GO:0003677">
    <property type="term" value="F:DNA binding"/>
    <property type="evidence" value="ECO:0007669"/>
    <property type="project" value="UniProtKB-UniRule"/>
</dbReference>
<evidence type="ECO:0000256" key="2">
    <source>
        <dbReference type="ARBA" id="ARBA00023125"/>
    </source>
</evidence>
<dbReference type="EMBL" id="APQD01000018">
    <property type="protein sequence ID" value="ENV82131.1"/>
    <property type="molecule type" value="Genomic_DNA"/>
</dbReference>
<gene>
    <name evidence="6" type="ORF">F941_02330</name>
</gene>
<dbReference type="AlphaFoldDB" id="N9C9E8"/>
<dbReference type="SUPFAM" id="SSF46689">
    <property type="entry name" value="Homeodomain-like"/>
    <property type="match status" value="1"/>
</dbReference>
<sequence length="192" mass="21904">MSKSADKILKTAEQLFNQQSFSGVGVDLIRDESGCSKTTLYTYYSNKHQLVQSVLQARDQRFRKSLQAAVDGLQGVDALKKIYDWHIQWFQSDHFKGCLFVRAVGESSPDDHSIIAIAQQHKQWVRSLIQTQTLKLKRGQAITQLMYLQLEGLINQFLVEGFQAQTAAMSRALIFDVIESFQTQTEDQNQMP</sequence>
<dbReference type="Proteomes" id="UP000018460">
    <property type="component" value="Unassembled WGS sequence"/>
</dbReference>
<dbReference type="PRINTS" id="PR00455">
    <property type="entry name" value="HTHTETR"/>
</dbReference>
<name>N9C9E8_9GAMM</name>
<reference evidence="6 7" key="1">
    <citation type="submission" date="2013-02" db="EMBL/GenBank/DDBJ databases">
        <title>The Genome Sequence of Acinetobacter bouvetii CIP 107468.</title>
        <authorList>
            <consortium name="The Broad Institute Genome Sequencing Platform"/>
            <consortium name="The Broad Institute Genome Sequencing Center for Infectious Disease"/>
            <person name="Cerqueira G."/>
            <person name="Feldgarden M."/>
            <person name="Courvalin P."/>
            <person name="Perichon B."/>
            <person name="Grillot-Courvalin C."/>
            <person name="Clermont D."/>
            <person name="Rocha E."/>
            <person name="Yoon E.-J."/>
            <person name="Nemec A."/>
            <person name="Walker B."/>
            <person name="Young S.K."/>
            <person name="Zeng Q."/>
            <person name="Gargeya S."/>
            <person name="Fitzgerald M."/>
            <person name="Haas B."/>
            <person name="Abouelleil A."/>
            <person name="Alvarado L."/>
            <person name="Arachchi H.M."/>
            <person name="Berlin A.M."/>
            <person name="Chapman S.B."/>
            <person name="Dewar J."/>
            <person name="Goldberg J."/>
            <person name="Griggs A."/>
            <person name="Gujja S."/>
            <person name="Hansen M."/>
            <person name="Howarth C."/>
            <person name="Imamovic A."/>
            <person name="Larimer J."/>
            <person name="McCowan C."/>
            <person name="Murphy C."/>
            <person name="Neiman D."/>
            <person name="Pearson M."/>
            <person name="Priest M."/>
            <person name="Roberts A."/>
            <person name="Saif S."/>
            <person name="Shea T."/>
            <person name="Sisk P."/>
            <person name="Sykes S."/>
            <person name="Wortman J."/>
            <person name="Nusbaum C."/>
            <person name="Birren B."/>
        </authorList>
    </citation>
    <scope>NUCLEOTIDE SEQUENCE [LARGE SCALE GENOMIC DNA]</scope>
    <source>
        <strain evidence="6 7">CIP 107468</strain>
    </source>
</reference>
<dbReference type="InterPro" id="IPR036271">
    <property type="entry name" value="Tet_transcr_reg_TetR-rel_C_sf"/>
</dbReference>
<dbReference type="InterPro" id="IPR009057">
    <property type="entry name" value="Homeodomain-like_sf"/>
</dbReference>
<dbReference type="Gene3D" id="1.10.357.10">
    <property type="entry name" value="Tetracycline Repressor, domain 2"/>
    <property type="match status" value="1"/>
</dbReference>
<feature type="DNA-binding region" description="H-T-H motif" evidence="4">
    <location>
        <begin position="25"/>
        <end position="44"/>
    </location>
</feature>
<evidence type="ECO:0000256" key="1">
    <source>
        <dbReference type="ARBA" id="ARBA00023015"/>
    </source>
</evidence>
<dbReference type="PATRIC" id="fig|1120925.3.peg.2463"/>
<proteinExistence type="predicted"/>
<feature type="domain" description="HTH tetR-type" evidence="5">
    <location>
        <begin position="2"/>
        <end position="62"/>
    </location>
</feature>
<evidence type="ECO:0000256" key="3">
    <source>
        <dbReference type="ARBA" id="ARBA00023163"/>
    </source>
</evidence>
<comment type="caution">
    <text evidence="6">The sequence shown here is derived from an EMBL/GenBank/DDBJ whole genome shotgun (WGS) entry which is preliminary data.</text>
</comment>
<organism evidence="6 7">
    <name type="scientific">Acinetobacter bouvetii DSM 14964 = CIP 107468</name>
    <dbReference type="NCBI Taxonomy" id="1120925"/>
    <lineage>
        <taxon>Bacteria</taxon>
        <taxon>Pseudomonadati</taxon>
        <taxon>Pseudomonadota</taxon>
        <taxon>Gammaproteobacteria</taxon>
        <taxon>Moraxellales</taxon>
        <taxon>Moraxellaceae</taxon>
        <taxon>Acinetobacter</taxon>
    </lineage>
</organism>
<dbReference type="PROSITE" id="PS50977">
    <property type="entry name" value="HTH_TETR_2"/>
    <property type="match status" value="1"/>
</dbReference>
<dbReference type="RefSeq" id="WP_005011482.1">
    <property type="nucleotide sequence ID" value="NZ_KB849727.1"/>
</dbReference>
<dbReference type="OrthoDB" id="116240at2"/>
<dbReference type="PANTHER" id="PTHR47506">
    <property type="entry name" value="TRANSCRIPTIONAL REGULATORY PROTEIN"/>
    <property type="match status" value="1"/>
</dbReference>